<sequence length="192" mass="22883">MTIWKRKRNHFNYYVTNERKQPHIYVEALGTPSASTEKILNDHGFKLDHNKCMYAAIQTNELRLFVAHDLDKFFNYDIQIYFNTEAKKELFAPDIQEIKDICYYFKIYKCYIDILNKDLFKICKPGSKSLLATYNTYSKTIDVFNRNKLQESYIYNNGKIEKMSIKKAAPKKNKKPLTDQQRLNKMLEAFPF</sequence>
<dbReference type="RefSeq" id="WP_118324247.1">
    <property type="nucleotide sequence ID" value="NZ_QRYQ01000001.1"/>
</dbReference>
<gene>
    <name evidence="1" type="ORF">DWW32_00535</name>
</gene>
<accession>A0A395WBA3</accession>
<evidence type="ECO:0000313" key="2">
    <source>
        <dbReference type="Proteomes" id="UP000265489"/>
    </source>
</evidence>
<organism evidence="1 2">
    <name type="scientific">Holdemanella biformis</name>
    <dbReference type="NCBI Taxonomy" id="1735"/>
    <lineage>
        <taxon>Bacteria</taxon>
        <taxon>Bacillati</taxon>
        <taxon>Bacillota</taxon>
        <taxon>Erysipelotrichia</taxon>
        <taxon>Erysipelotrichales</taxon>
        <taxon>Erysipelotrichaceae</taxon>
        <taxon>Holdemanella</taxon>
    </lineage>
</organism>
<reference evidence="1 2" key="1">
    <citation type="submission" date="2018-08" db="EMBL/GenBank/DDBJ databases">
        <title>A genome reference for cultivated species of the human gut microbiota.</title>
        <authorList>
            <person name="Zou Y."/>
            <person name="Xue W."/>
            <person name="Luo G."/>
        </authorList>
    </citation>
    <scope>NUCLEOTIDE SEQUENCE [LARGE SCALE GENOMIC DNA]</scope>
    <source>
        <strain evidence="1 2">AF15-20</strain>
    </source>
</reference>
<evidence type="ECO:0000313" key="1">
    <source>
        <dbReference type="EMBL" id="RGU94034.1"/>
    </source>
</evidence>
<proteinExistence type="predicted"/>
<protein>
    <submittedName>
        <fullName evidence="1">Uncharacterized protein</fullName>
    </submittedName>
</protein>
<comment type="caution">
    <text evidence="1">The sequence shown here is derived from an EMBL/GenBank/DDBJ whole genome shotgun (WGS) entry which is preliminary data.</text>
</comment>
<name>A0A395WBA3_9FIRM</name>
<dbReference type="Proteomes" id="UP000265489">
    <property type="component" value="Unassembled WGS sequence"/>
</dbReference>
<dbReference type="EMBL" id="QRYQ01000001">
    <property type="protein sequence ID" value="RGU94034.1"/>
    <property type="molecule type" value="Genomic_DNA"/>
</dbReference>
<dbReference type="AlphaFoldDB" id="A0A395WBA3"/>